<dbReference type="Pfam" id="PF02319">
    <property type="entry name" value="WHD_E2F_TDP"/>
    <property type="match status" value="1"/>
</dbReference>
<dbReference type="FunFam" id="1.20.140.80:FF:000004">
    <property type="entry name" value="Transcription factor-like protein DPA"/>
    <property type="match status" value="1"/>
</dbReference>
<feature type="domain" description="E2F/DP family winged-helix DNA-binding" evidence="12">
    <location>
        <begin position="53"/>
        <end position="122"/>
    </location>
</feature>
<dbReference type="GO" id="GO:0051726">
    <property type="term" value="P:regulation of cell cycle"/>
    <property type="evidence" value="ECO:0007669"/>
    <property type="project" value="InterPro"/>
</dbReference>
<keyword evidence="4 8" id="KW-0238">DNA-binding</keyword>
<proteinExistence type="inferred from homology"/>
<dbReference type="InterPro" id="IPR003316">
    <property type="entry name" value="E2F_WHTH_DNA-bd_dom"/>
</dbReference>
<keyword evidence="14" id="KW-1185">Reference proteome</keyword>
<keyword evidence="7" id="KW-0131">Cell cycle</keyword>
<keyword evidence="9" id="KW-0175">Coiled coil</keyword>
<dbReference type="PANTHER" id="PTHR12548">
    <property type="entry name" value="TRANSCRIPTION FACTOR DP"/>
    <property type="match status" value="1"/>
</dbReference>
<feature type="compositionally biased region" description="Basic and acidic residues" evidence="10">
    <location>
        <begin position="45"/>
        <end position="55"/>
    </location>
</feature>
<reference evidence="13 14" key="1">
    <citation type="submission" date="2016-09" db="EMBL/GenBank/DDBJ databases">
        <title>The draft genome of Dichanthelium oligosanthes: A C3 panicoid grass species.</title>
        <authorList>
            <person name="Studer A.J."/>
            <person name="Schnable J.C."/>
            <person name="Brutnell T.P."/>
        </authorList>
    </citation>
    <scope>NUCLEOTIDE SEQUENCE [LARGE SCALE GENOMIC DNA]</scope>
    <source>
        <strain evidence="14">cv. Kellogg 1175</strain>
        <tissue evidence="13">Leaf</tissue>
    </source>
</reference>
<dbReference type="GO" id="GO:0005634">
    <property type="term" value="C:nucleus"/>
    <property type="evidence" value="ECO:0007669"/>
    <property type="project" value="UniProtKB-SubCell"/>
</dbReference>
<dbReference type="PANTHER" id="PTHR12548:SF19">
    <property type="entry name" value="TRANSCRIPTION FACTOR-LIKE PROTEIN DPA"/>
    <property type="match status" value="1"/>
</dbReference>
<comment type="similarity">
    <text evidence="2 8">Belongs to the E2F/DP family.</text>
</comment>
<dbReference type="SMART" id="SM01372">
    <property type="entry name" value="E2F_TDP"/>
    <property type="match status" value="1"/>
</dbReference>
<sequence length="238" mass="26898">MAPPCGDAAAAAELTSLRTRDGAGLPPLPRRDGSGGGNAVERDEEGDKSKTARKEKAGAHRIAGWGLREYSKIDEICGELKLTLNGQEFDEKNIRRRVYDAFNVLIALRVIAKDKKEIKWMGLSNFRYEKIKKLEEAHKELMTRIKNKKKLLQEIEKQFDDLQNIKFRNQVLQRPAESANGICLPFLLVKASRKARVEIEISEDSKFAGFDFNCTPFTLHDDVSILDGIRRNSIRRAG</sequence>
<evidence type="ECO:0000313" key="13">
    <source>
        <dbReference type="EMBL" id="OEL18680.1"/>
    </source>
</evidence>
<dbReference type="EMBL" id="LWDX02055939">
    <property type="protein sequence ID" value="OEL18680.1"/>
    <property type="molecule type" value="Genomic_DNA"/>
</dbReference>
<comment type="caution">
    <text evidence="13">The sequence shown here is derived from an EMBL/GenBank/DDBJ whole genome shotgun (WGS) entry which is preliminary data.</text>
</comment>
<comment type="subcellular location">
    <subcellularLocation>
        <location evidence="1 8">Nucleus</location>
    </subcellularLocation>
</comment>
<feature type="coiled-coil region" evidence="9">
    <location>
        <begin position="131"/>
        <end position="165"/>
    </location>
</feature>
<evidence type="ECO:0000256" key="2">
    <source>
        <dbReference type="ARBA" id="ARBA00010940"/>
    </source>
</evidence>
<dbReference type="InterPro" id="IPR014889">
    <property type="entry name" value="Transc_factor_DP_C"/>
</dbReference>
<evidence type="ECO:0000259" key="12">
    <source>
        <dbReference type="SMART" id="SM01372"/>
    </source>
</evidence>
<protein>
    <submittedName>
        <fullName evidence="13">Transcription factor-like protein DPB</fullName>
    </submittedName>
</protein>
<dbReference type="Pfam" id="PF08781">
    <property type="entry name" value="DP"/>
    <property type="match status" value="1"/>
</dbReference>
<name>A0A1E5V0J6_9POAL</name>
<feature type="domain" description="Transcription factor DP C-terminal" evidence="11">
    <location>
        <begin position="129"/>
        <end position="232"/>
    </location>
</feature>
<keyword evidence="6 8" id="KW-0539">Nucleus</keyword>
<evidence type="ECO:0000256" key="1">
    <source>
        <dbReference type="ARBA" id="ARBA00004123"/>
    </source>
</evidence>
<evidence type="ECO:0000256" key="3">
    <source>
        <dbReference type="ARBA" id="ARBA00023015"/>
    </source>
</evidence>
<dbReference type="GO" id="GO:0000981">
    <property type="term" value="F:DNA-binding transcription factor activity, RNA polymerase II-specific"/>
    <property type="evidence" value="ECO:0007669"/>
    <property type="project" value="TreeGrafter"/>
</dbReference>
<dbReference type="Gene3D" id="1.20.140.80">
    <property type="entry name" value="Transcription factor DP"/>
    <property type="match status" value="1"/>
</dbReference>
<dbReference type="InterPro" id="IPR037241">
    <property type="entry name" value="E2F-DP_heterodim"/>
</dbReference>
<gene>
    <name evidence="13" type="ORF">BAE44_0020301</name>
</gene>
<dbReference type="STRING" id="888268.A0A1E5V0J6"/>
<evidence type="ECO:0000256" key="8">
    <source>
        <dbReference type="RuleBase" id="RU003796"/>
    </source>
</evidence>
<dbReference type="Gene3D" id="1.10.10.10">
    <property type="entry name" value="Winged helix-like DNA-binding domain superfamily/Winged helix DNA-binding domain"/>
    <property type="match status" value="1"/>
</dbReference>
<dbReference type="InterPro" id="IPR038168">
    <property type="entry name" value="TF_DP_C_sf"/>
</dbReference>
<accession>A0A1E5V0J6</accession>
<dbReference type="OrthoDB" id="552115at2759"/>
<dbReference type="SMART" id="SM01138">
    <property type="entry name" value="DP"/>
    <property type="match status" value="1"/>
</dbReference>
<evidence type="ECO:0000256" key="5">
    <source>
        <dbReference type="ARBA" id="ARBA00023163"/>
    </source>
</evidence>
<dbReference type="SUPFAM" id="SSF144074">
    <property type="entry name" value="E2F-DP heterodimerization region"/>
    <property type="match status" value="1"/>
</dbReference>
<evidence type="ECO:0000256" key="9">
    <source>
        <dbReference type="SAM" id="Coils"/>
    </source>
</evidence>
<dbReference type="InterPro" id="IPR036388">
    <property type="entry name" value="WH-like_DNA-bd_sf"/>
</dbReference>
<dbReference type="GO" id="GO:0005667">
    <property type="term" value="C:transcription regulator complex"/>
    <property type="evidence" value="ECO:0007669"/>
    <property type="project" value="InterPro"/>
</dbReference>
<evidence type="ECO:0000256" key="6">
    <source>
        <dbReference type="ARBA" id="ARBA00023242"/>
    </source>
</evidence>
<evidence type="ECO:0000313" key="14">
    <source>
        <dbReference type="Proteomes" id="UP000095767"/>
    </source>
</evidence>
<dbReference type="CDD" id="cd14458">
    <property type="entry name" value="DP_DD"/>
    <property type="match status" value="1"/>
</dbReference>
<dbReference type="SUPFAM" id="SSF46785">
    <property type="entry name" value="Winged helix' DNA-binding domain"/>
    <property type="match status" value="1"/>
</dbReference>
<dbReference type="InterPro" id="IPR015648">
    <property type="entry name" value="Transcrpt_fac_DP"/>
</dbReference>
<keyword evidence="5 8" id="KW-0804">Transcription</keyword>
<evidence type="ECO:0000256" key="10">
    <source>
        <dbReference type="SAM" id="MobiDB-lite"/>
    </source>
</evidence>
<evidence type="ECO:0000259" key="11">
    <source>
        <dbReference type="SMART" id="SM01138"/>
    </source>
</evidence>
<dbReference type="AlphaFoldDB" id="A0A1E5V0J6"/>
<organism evidence="13 14">
    <name type="scientific">Dichanthelium oligosanthes</name>
    <dbReference type="NCBI Taxonomy" id="888268"/>
    <lineage>
        <taxon>Eukaryota</taxon>
        <taxon>Viridiplantae</taxon>
        <taxon>Streptophyta</taxon>
        <taxon>Embryophyta</taxon>
        <taxon>Tracheophyta</taxon>
        <taxon>Spermatophyta</taxon>
        <taxon>Magnoliopsida</taxon>
        <taxon>Liliopsida</taxon>
        <taxon>Poales</taxon>
        <taxon>Poaceae</taxon>
        <taxon>PACMAD clade</taxon>
        <taxon>Panicoideae</taxon>
        <taxon>Panicodae</taxon>
        <taxon>Paniceae</taxon>
        <taxon>Dichantheliinae</taxon>
        <taxon>Dichanthelium</taxon>
    </lineage>
</organism>
<dbReference type="InterPro" id="IPR036390">
    <property type="entry name" value="WH_DNA-bd_sf"/>
</dbReference>
<keyword evidence="3 8" id="KW-0805">Transcription regulation</keyword>
<dbReference type="GO" id="GO:0000977">
    <property type="term" value="F:RNA polymerase II transcription regulatory region sequence-specific DNA binding"/>
    <property type="evidence" value="ECO:0007669"/>
    <property type="project" value="TreeGrafter"/>
</dbReference>
<feature type="region of interest" description="Disordered" evidence="10">
    <location>
        <begin position="1"/>
        <end position="55"/>
    </location>
</feature>
<evidence type="ECO:0000256" key="7">
    <source>
        <dbReference type="ARBA" id="ARBA00023306"/>
    </source>
</evidence>
<dbReference type="Proteomes" id="UP000095767">
    <property type="component" value="Unassembled WGS sequence"/>
</dbReference>
<evidence type="ECO:0000256" key="4">
    <source>
        <dbReference type="ARBA" id="ARBA00023125"/>
    </source>
</evidence>